<dbReference type="PROSITE" id="PS50935">
    <property type="entry name" value="SSB"/>
    <property type="match status" value="1"/>
</dbReference>
<dbReference type="Gene3D" id="2.40.50.140">
    <property type="entry name" value="Nucleic acid-binding proteins"/>
    <property type="match status" value="1"/>
</dbReference>
<organism evidence="4 5">
    <name type="scientific">Bifidobacterium lemurum</name>
    <dbReference type="NCBI Taxonomy" id="1603886"/>
    <lineage>
        <taxon>Bacteria</taxon>
        <taxon>Bacillati</taxon>
        <taxon>Actinomycetota</taxon>
        <taxon>Actinomycetes</taxon>
        <taxon>Bifidobacteriales</taxon>
        <taxon>Bifidobacteriaceae</taxon>
        <taxon>Bifidobacterium</taxon>
    </lineage>
</organism>
<keyword evidence="5" id="KW-1185">Reference proteome</keyword>
<dbReference type="Proteomes" id="UP000216352">
    <property type="component" value="Unassembled WGS sequence"/>
</dbReference>
<dbReference type="AlphaFoldDB" id="A0A261FLK7"/>
<gene>
    <name evidence="4" type="ORF">BLEM_2060</name>
</gene>
<dbReference type="InterPro" id="IPR000424">
    <property type="entry name" value="Primosome_PriB/ssb"/>
</dbReference>
<feature type="region of interest" description="Disordered" evidence="3">
    <location>
        <begin position="125"/>
        <end position="158"/>
    </location>
</feature>
<keyword evidence="1 2" id="KW-0238">DNA-binding</keyword>
<sequence length="158" mass="16994">MAQTMITVRGNLGANPDFLPAKTAEDGTLMQAKLSATVYENRRVRLADGTWQDDPRGPLKTTIQLFGRTAETAHRLDMRQGDPVVAGGSLAEPAAFVSPKDGELAARTVITASWLSFDSIRLQQRKDNEGQRAVQPQGTEPAAPAGDASPDYVDEPAF</sequence>
<dbReference type="STRING" id="1603886.GCA_001895165_01549"/>
<evidence type="ECO:0000313" key="5">
    <source>
        <dbReference type="Proteomes" id="UP000216352"/>
    </source>
</evidence>
<dbReference type="InterPro" id="IPR012340">
    <property type="entry name" value="NA-bd_OB-fold"/>
</dbReference>
<evidence type="ECO:0000313" key="4">
    <source>
        <dbReference type="EMBL" id="OZG59885.1"/>
    </source>
</evidence>
<evidence type="ECO:0000256" key="3">
    <source>
        <dbReference type="SAM" id="MobiDB-lite"/>
    </source>
</evidence>
<name>A0A261FLK7_9BIFI</name>
<evidence type="ECO:0000256" key="1">
    <source>
        <dbReference type="ARBA" id="ARBA00023125"/>
    </source>
</evidence>
<evidence type="ECO:0008006" key="6">
    <source>
        <dbReference type="Google" id="ProtNLM"/>
    </source>
</evidence>
<accession>A0A261FLK7</accession>
<comment type="caution">
    <text evidence="4">The sequence shown here is derived from an EMBL/GenBank/DDBJ whole genome shotgun (WGS) entry which is preliminary data.</text>
</comment>
<dbReference type="GO" id="GO:0003697">
    <property type="term" value="F:single-stranded DNA binding"/>
    <property type="evidence" value="ECO:0007669"/>
    <property type="project" value="InterPro"/>
</dbReference>
<dbReference type="RefSeq" id="WP_193057466.1">
    <property type="nucleotide sequence ID" value="NZ_BDIS01000019.1"/>
</dbReference>
<dbReference type="EMBL" id="MWWX01000019">
    <property type="protein sequence ID" value="OZG59885.1"/>
    <property type="molecule type" value="Genomic_DNA"/>
</dbReference>
<proteinExistence type="predicted"/>
<evidence type="ECO:0000256" key="2">
    <source>
        <dbReference type="PROSITE-ProRule" id="PRU00252"/>
    </source>
</evidence>
<reference evidence="4 5" key="1">
    <citation type="journal article" date="2017" name="BMC Genomics">
        <title>Comparative genomic and phylogenomic analyses of the Bifidobacteriaceae family.</title>
        <authorList>
            <person name="Lugli G.A."/>
            <person name="Milani C."/>
            <person name="Turroni F."/>
            <person name="Duranti S."/>
            <person name="Mancabelli L."/>
            <person name="Mangifesta M."/>
            <person name="Ferrario C."/>
            <person name="Modesto M."/>
            <person name="Mattarelli P."/>
            <person name="Jiri K."/>
            <person name="van Sinderen D."/>
            <person name="Ventura M."/>
        </authorList>
    </citation>
    <scope>NUCLEOTIDE SEQUENCE [LARGE SCALE GENOMIC DNA]</scope>
    <source>
        <strain evidence="4 5">DSM 28807</strain>
    </source>
</reference>
<dbReference type="SUPFAM" id="SSF50249">
    <property type="entry name" value="Nucleic acid-binding proteins"/>
    <property type="match status" value="1"/>
</dbReference>
<protein>
    <recommendedName>
        <fullName evidence="6">Single-stranded DNA-binding protein</fullName>
    </recommendedName>
</protein>